<evidence type="ECO:0000256" key="1">
    <source>
        <dbReference type="PROSITE-ProRule" id="PRU00042"/>
    </source>
</evidence>
<keyword evidence="1" id="KW-0862">Zinc</keyword>
<dbReference type="GO" id="GO:0043022">
    <property type="term" value="F:ribosome binding"/>
    <property type="evidence" value="ECO:0000318"/>
    <property type="project" value="GO_Central"/>
</dbReference>
<dbReference type="Pfam" id="PF13920">
    <property type="entry name" value="zf-C3HC4_3"/>
    <property type="match status" value="1"/>
</dbReference>
<dbReference type="RefSeq" id="XP_001319954.1">
    <property type="nucleotide sequence ID" value="XM_001319919.1"/>
</dbReference>
<dbReference type="OrthoDB" id="3838338at2759"/>
<reference evidence="5" key="2">
    <citation type="journal article" date="2007" name="Science">
        <title>Draft genome sequence of the sexually transmitted pathogen Trichomonas vaginalis.</title>
        <authorList>
            <person name="Carlton J.M."/>
            <person name="Hirt R.P."/>
            <person name="Silva J.C."/>
            <person name="Delcher A.L."/>
            <person name="Schatz M."/>
            <person name="Zhao Q."/>
            <person name="Wortman J.R."/>
            <person name="Bidwell S.L."/>
            <person name="Alsmark U.C.M."/>
            <person name="Besteiro S."/>
            <person name="Sicheritz-Ponten T."/>
            <person name="Noel C.J."/>
            <person name="Dacks J.B."/>
            <person name="Foster P.G."/>
            <person name="Simillion C."/>
            <person name="Van de Peer Y."/>
            <person name="Miranda-Saavedra D."/>
            <person name="Barton G.J."/>
            <person name="Westrop G.D."/>
            <person name="Mueller S."/>
            <person name="Dessi D."/>
            <person name="Fiori P.L."/>
            <person name="Ren Q."/>
            <person name="Paulsen I."/>
            <person name="Zhang H."/>
            <person name="Bastida-Corcuera F.D."/>
            <person name="Simoes-Barbosa A."/>
            <person name="Brown M.T."/>
            <person name="Hayes R.D."/>
            <person name="Mukherjee M."/>
            <person name="Okumura C.Y."/>
            <person name="Schneider R."/>
            <person name="Smith A.J."/>
            <person name="Vanacova S."/>
            <person name="Villalvazo M."/>
            <person name="Haas B.J."/>
            <person name="Pertea M."/>
            <person name="Feldblyum T.V."/>
            <person name="Utterback T.R."/>
            <person name="Shu C.L."/>
            <person name="Osoegawa K."/>
            <person name="de Jong P.J."/>
            <person name="Hrdy I."/>
            <person name="Horvathova L."/>
            <person name="Zubacova Z."/>
            <person name="Dolezal P."/>
            <person name="Malik S.B."/>
            <person name="Logsdon J.M. Jr."/>
            <person name="Henze K."/>
            <person name="Gupta A."/>
            <person name="Wang C.C."/>
            <person name="Dunne R.L."/>
            <person name="Upcroft J.A."/>
            <person name="Upcroft P."/>
            <person name="White O."/>
            <person name="Salzberg S.L."/>
            <person name="Tang P."/>
            <person name="Chiu C.-H."/>
            <person name="Lee Y.-S."/>
            <person name="Embley T.M."/>
            <person name="Coombs G.H."/>
            <person name="Mottram J.C."/>
            <person name="Tachezy J."/>
            <person name="Fraser-Liggett C.M."/>
            <person name="Johnson P.J."/>
        </authorList>
    </citation>
    <scope>NUCLEOTIDE SEQUENCE [LARGE SCALE GENOMIC DNA]</scope>
    <source>
        <strain evidence="5">G3</strain>
    </source>
</reference>
<dbReference type="InParanoid" id="A2EHZ9"/>
<accession>A2EHZ9</accession>
<evidence type="ECO:0000259" key="4">
    <source>
        <dbReference type="PROSITE" id="PS50157"/>
    </source>
</evidence>
<dbReference type="eggNOG" id="KOG2231">
    <property type="taxonomic scope" value="Eukaryota"/>
</dbReference>
<dbReference type="SUPFAM" id="SSF57850">
    <property type="entry name" value="RING/U-box"/>
    <property type="match status" value="1"/>
</dbReference>
<dbReference type="Proteomes" id="UP000001542">
    <property type="component" value="Unassembled WGS sequence"/>
</dbReference>
<feature type="compositionally biased region" description="Basic and acidic residues" evidence="2">
    <location>
        <begin position="402"/>
        <end position="412"/>
    </location>
</feature>
<dbReference type="GO" id="GO:0061630">
    <property type="term" value="F:ubiquitin protein ligase activity"/>
    <property type="evidence" value="ECO:0000318"/>
    <property type="project" value="GO_Central"/>
</dbReference>
<dbReference type="InterPro" id="IPR044288">
    <property type="entry name" value="ZNF598/HEL2"/>
</dbReference>
<proteinExistence type="predicted"/>
<dbReference type="VEuPathDB" id="TrichDB:TVAGG3_0230260"/>
<gene>
    <name evidence="5" type="ORF">TVAG_118120</name>
</gene>
<dbReference type="InterPro" id="IPR013083">
    <property type="entry name" value="Znf_RING/FYVE/PHD"/>
</dbReference>
<dbReference type="PANTHER" id="PTHR22938">
    <property type="entry name" value="ZINC FINGER PROTEIN 598"/>
    <property type="match status" value="1"/>
</dbReference>
<dbReference type="VEuPathDB" id="TrichDB:TVAG_118120"/>
<feature type="domain" description="RING-type" evidence="3">
    <location>
        <begin position="7"/>
        <end position="48"/>
    </location>
</feature>
<protein>
    <submittedName>
        <fullName evidence="5">Zinc finger, C2H2 type family protein</fullName>
    </submittedName>
</protein>
<dbReference type="EMBL" id="DS113393">
    <property type="protein sequence ID" value="EAY07731.1"/>
    <property type="molecule type" value="Genomic_DNA"/>
</dbReference>
<dbReference type="GO" id="GO:0016567">
    <property type="term" value="P:protein ubiquitination"/>
    <property type="evidence" value="ECO:0000318"/>
    <property type="project" value="GO_Central"/>
</dbReference>
<dbReference type="InterPro" id="IPR013087">
    <property type="entry name" value="Znf_C2H2_type"/>
</dbReference>
<sequence length="412" mass="47582">MEATNECILCAEPMEHNVLLPCGHSPMCMKCYLTLQQCYKQNTCPICQNEINPGPIITDKSEPLAYEEEVKTGYKFDEKLKFYYSDDNIQQEMQSFLKYQCPECGEYFTNKKQFQGHILTHGLYCCNCCSRSGRFLNIDVPIFSKPELKLHLKQHPKCLVCPYQAFDAHDLGVHMNDCHVRCSLCAKHDKILWFATKEDVFKHNRECHWICEHPDCMQLTTNAYNDQLELQFHQLGVHKTKIPSTVHPISEMKEDKERPSQILREQQQRHMDACKKLAFNANDQFHGNRKRVGNLLKNIDLLDQHRITPQEFLKSYHSICGKCSEILFCDTIAAVGDAKMRALIVRLQEGYRLGQFQDDSTLAVNVEDSPEEFPTLGSVYDVPDRPQTAKKPSKPKVVRGGKTWDKVRIGDE</sequence>
<dbReference type="AlphaFoldDB" id="A2EHZ9"/>
<evidence type="ECO:0000313" key="5">
    <source>
        <dbReference type="EMBL" id="EAY07731.1"/>
    </source>
</evidence>
<reference evidence="5" key="1">
    <citation type="submission" date="2006-10" db="EMBL/GenBank/DDBJ databases">
        <authorList>
            <person name="Amadeo P."/>
            <person name="Zhao Q."/>
            <person name="Wortman J."/>
            <person name="Fraser-Liggett C."/>
            <person name="Carlton J."/>
        </authorList>
    </citation>
    <scope>NUCLEOTIDE SEQUENCE</scope>
    <source>
        <strain evidence="5">G3</strain>
    </source>
</reference>
<dbReference type="PROSITE" id="PS00028">
    <property type="entry name" value="ZINC_FINGER_C2H2_1"/>
    <property type="match status" value="1"/>
</dbReference>
<evidence type="ECO:0000256" key="2">
    <source>
        <dbReference type="SAM" id="MobiDB-lite"/>
    </source>
</evidence>
<keyword evidence="6" id="KW-1185">Reference proteome</keyword>
<dbReference type="Gene3D" id="3.30.40.10">
    <property type="entry name" value="Zinc/RING finger domain, C3HC4 (zinc finger)"/>
    <property type="match status" value="1"/>
</dbReference>
<dbReference type="PROSITE" id="PS50157">
    <property type="entry name" value="ZINC_FINGER_C2H2_2"/>
    <property type="match status" value="1"/>
</dbReference>
<dbReference type="GO" id="GO:0008270">
    <property type="term" value="F:zinc ion binding"/>
    <property type="evidence" value="ECO:0007669"/>
    <property type="project" value="UniProtKB-KW"/>
</dbReference>
<dbReference type="PANTHER" id="PTHR22938:SF0">
    <property type="entry name" value="E3 UBIQUITIN-PROTEIN LIGASE ZNF598"/>
    <property type="match status" value="1"/>
</dbReference>
<evidence type="ECO:0000259" key="3">
    <source>
        <dbReference type="PROSITE" id="PS50089"/>
    </source>
</evidence>
<dbReference type="InterPro" id="IPR001841">
    <property type="entry name" value="Znf_RING"/>
</dbReference>
<feature type="domain" description="C2H2-type" evidence="4">
    <location>
        <begin position="99"/>
        <end position="121"/>
    </location>
</feature>
<dbReference type="GO" id="GO:0072344">
    <property type="term" value="P:rescue of stalled ribosome"/>
    <property type="evidence" value="ECO:0000318"/>
    <property type="project" value="GO_Central"/>
</dbReference>
<dbReference type="STRING" id="5722.A2EHZ9"/>
<feature type="region of interest" description="Disordered" evidence="2">
    <location>
        <begin position="375"/>
        <end position="412"/>
    </location>
</feature>
<dbReference type="KEGG" id="tva:4765626"/>
<dbReference type="PROSITE" id="PS50089">
    <property type="entry name" value="ZF_RING_2"/>
    <property type="match status" value="1"/>
</dbReference>
<evidence type="ECO:0000313" key="6">
    <source>
        <dbReference type="Proteomes" id="UP000001542"/>
    </source>
</evidence>
<keyword evidence="1" id="KW-0863">Zinc-finger</keyword>
<organism evidence="5 6">
    <name type="scientific">Trichomonas vaginalis (strain ATCC PRA-98 / G3)</name>
    <dbReference type="NCBI Taxonomy" id="412133"/>
    <lineage>
        <taxon>Eukaryota</taxon>
        <taxon>Metamonada</taxon>
        <taxon>Parabasalia</taxon>
        <taxon>Trichomonadida</taxon>
        <taxon>Trichomonadidae</taxon>
        <taxon>Trichomonas</taxon>
    </lineage>
</organism>
<keyword evidence="1" id="KW-0479">Metal-binding</keyword>
<dbReference type="SMART" id="SM00355">
    <property type="entry name" value="ZnF_C2H2"/>
    <property type="match status" value="5"/>
</dbReference>
<name>A2EHZ9_TRIV3</name>